<proteinExistence type="inferred from homology"/>
<dbReference type="InterPro" id="IPR002347">
    <property type="entry name" value="SDR_fam"/>
</dbReference>
<dbReference type="Gene3D" id="3.40.50.720">
    <property type="entry name" value="NAD(P)-binding Rossmann-like Domain"/>
    <property type="match status" value="1"/>
</dbReference>
<comment type="caution">
    <text evidence="3">The sequence shown here is derived from an EMBL/GenBank/DDBJ whole genome shotgun (WGS) entry which is preliminary data.</text>
</comment>
<dbReference type="Pfam" id="PF13561">
    <property type="entry name" value="adh_short_C2"/>
    <property type="match status" value="1"/>
</dbReference>
<dbReference type="SUPFAM" id="SSF51735">
    <property type="entry name" value="NAD(P)-binding Rossmann-fold domains"/>
    <property type="match status" value="1"/>
</dbReference>
<keyword evidence="2" id="KW-0560">Oxidoreductase</keyword>
<dbReference type="EMBL" id="JADCSA010000007">
    <property type="protein sequence ID" value="MBE7324748.1"/>
    <property type="molecule type" value="Genomic_DNA"/>
</dbReference>
<gene>
    <name evidence="3" type="ORF">IEQ44_08785</name>
</gene>
<reference evidence="3 4" key="1">
    <citation type="submission" date="2020-10" db="EMBL/GenBank/DDBJ databases">
        <title>Nocardioides sp. isolated from sludge.</title>
        <authorList>
            <person name="Zhang X."/>
        </authorList>
    </citation>
    <scope>NUCLEOTIDE SEQUENCE [LARGE SCALE GENOMIC DNA]</scope>
    <source>
        <strain evidence="3 4">Y6</strain>
    </source>
</reference>
<evidence type="ECO:0000256" key="2">
    <source>
        <dbReference type="ARBA" id="ARBA00023002"/>
    </source>
</evidence>
<dbReference type="Proteomes" id="UP000756387">
    <property type="component" value="Unassembled WGS sequence"/>
</dbReference>
<organism evidence="3 4">
    <name type="scientific">Nocardioides malaquae</name>
    <dbReference type="NCBI Taxonomy" id="2773426"/>
    <lineage>
        <taxon>Bacteria</taxon>
        <taxon>Bacillati</taxon>
        <taxon>Actinomycetota</taxon>
        <taxon>Actinomycetes</taxon>
        <taxon>Propionibacteriales</taxon>
        <taxon>Nocardioidaceae</taxon>
        <taxon>Nocardioides</taxon>
    </lineage>
</organism>
<evidence type="ECO:0000256" key="1">
    <source>
        <dbReference type="ARBA" id="ARBA00006484"/>
    </source>
</evidence>
<dbReference type="PRINTS" id="PR00081">
    <property type="entry name" value="GDHRDH"/>
</dbReference>
<dbReference type="InterPro" id="IPR036291">
    <property type="entry name" value="NAD(P)-bd_dom_sf"/>
</dbReference>
<protein>
    <submittedName>
        <fullName evidence="3">SDR family oxidoreductase</fullName>
    </submittedName>
</protein>
<accession>A0ABR9RT43</accession>
<evidence type="ECO:0000313" key="3">
    <source>
        <dbReference type="EMBL" id="MBE7324748.1"/>
    </source>
</evidence>
<dbReference type="RefSeq" id="WP_193638083.1">
    <property type="nucleotide sequence ID" value="NZ_JADCSA010000007.1"/>
</dbReference>
<dbReference type="PANTHER" id="PTHR43639:SF1">
    <property type="entry name" value="SHORT-CHAIN DEHYDROGENASE_REDUCTASE FAMILY PROTEIN"/>
    <property type="match status" value="1"/>
</dbReference>
<comment type="similarity">
    <text evidence="1">Belongs to the short-chain dehydrogenases/reductases (SDR) family.</text>
</comment>
<evidence type="ECO:0000313" key="4">
    <source>
        <dbReference type="Proteomes" id="UP000756387"/>
    </source>
</evidence>
<keyword evidence="4" id="KW-1185">Reference proteome</keyword>
<sequence length="259" mass="27239">MTTPQTDPLSRPVAFVTGGTGGIGAATCRALARDGHDVVLTYHSNTAKAEQLVSELESAGARAEAVRLDLTDAEAVTVEVERVVADLGDLKTVVHASGPFVDQIYISQLEPAKFTSHVDAELNAFFHVVRASLPSLRRTAGSITAVTSVAVRRFPVKDILSGAPKGGIEVIVRGVAREEGKFGIRANSVAPGVVEDAMGVALIESGNFDPASIEITKRLTPLQRFGLSHEIAEVVAFLASDRASYVSGQTIDVDGGYNT</sequence>
<name>A0ABR9RT43_9ACTN</name>
<dbReference type="PANTHER" id="PTHR43639">
    <property type="entry name" value="OXIDOREDUCTASE, SHORT-CHAIN DEHYDROGENASE/REDUCTASE FAMILY (AFU_ORTHOLOGUE AFUA_5G02870)"/>
    <property type="match status" value="1"/>
</dbReference>